<dbReference type="PROSITE" id="PS00923">
    <property type="entry name" value="ASP_GLU_RACEMASE_1"/>
    <property type="match status" value="1"/>
</dbReference>
<dbReference type="AlphaFoldDB" id="A0AAJ4ZKD0"/>
<evidence type="ECO:0000256" key="1">
    <source>
        <dbReference type="ARBA" id="ARBA00001602"/>
    </source>
</evidence>
<dbReference type="FunFam" id="3.40.50.1860:FF:000001">
    <property type="entry name" value="Glutamate racemase"/>
    <property type="match status" value="1"/>
</dbReference>
<dbReference type="InterPro" id="IPR004391">
    <property type="entry name" value="Glu_race"/>
</dbReference>
<dbReference type="PANTHER" id="PTHR21198">
    <property type="entry name" value="GLUTAMATE RACEMASE"/>
    <property type="match status" value="1"/>
</dbReference>
<comment type="function">
    <text evidence="7">Provides the (R)-glutamate required for cell wall biosynthesis.</text>
</comment>
<dbReference type="PROSITE" id="PS00924">
    <property type="entry name" value="ASP_GLU_RACEMASE_2"/>
    <property type="match status" value="1"/>
</dbReference>
<keyword evidence="6 7" id="KW-0961">Cell wall biogenesis/degradation</keyword>
<feature type="binding site" evidence="7">
    <location>
        <begin position="187"/>
        <end position="188"/>
    </location>
    <ligand>
        <name>substrate</name>
    </ligand>
</feature>
<proteinExistence type="inferred from homology"/>
<dbReference type="InterPro" id="IPR033134">
    <property type="entry name" value="Asp/Glu_racemase_AS_2"/>
</dbReference>
<keyword evidence="5 7" id="KW-0413">Isomerase</keyword>
<dbReference type="SUPFAM" id="SSF53681">
    <property type="entry name" value="Aspartate/glutamate racemase"/>
    <property type="match status" value="2"/>
</dbReference>
<accession>A0AAJ4ZKD0</accession>
<feature type="binding site" evidence="7">
    <location>
        <begin position="13"/>
        <end position="14"/>
    </location>
    <ligand>
        <name>substrate</name>
    </ligand>
</feature>
<evidence type="ECO:0000313" key="8">
    <source>
        <dbReference type="EMBL" id="SUD97003.1"/>
    </source>
</evidence>
<evidence type="ECO:0000313" key="9">
    <source>
        <dbReference type="Proteomes" id="UP000255008"/>
    </source>
</evidence>
<comment type="catalytic activity">
    <reaction evidence="1 7">
        <text>L-glutamate = D-glutamate</text>
        <dbReference type="Rhea" id="RHEA:12813"/>
        <dbReference type="ChEBI" id="CHEBI:29985"/>
        <dbReference type="ChEBI" id="CHEBI:29986"/>
        <dbReference type="EC" id="5.1.1.3"/>
    </reaction>
</comment>
<dbReference type="InterPro" id="IPR001920">
    <property type="entry name" value="Asp/Glu_race"/>
</dbReference>
<dbReference type="InterPro" id="IPR015942">
    <property type="entry name" value="Asp/Glu/hydantoin_racemase"/>
</dbReference>
<evidence type="ECO:0000256" key="4">
    <source>
        <dbReference type="ARBA" id="ARBA00022984"/>
    </source>
</evidence>
<evidence type="ECO:0000256" key="2">
    <source>
        <dbReference type="ARBA" id="ARBA00013090"/>
    </source>
</evidence>
<dbReference type="InterPro" id="IPR018187">
    <property type="entry name" value="Asp/Glu_racemase_AS_1"/>
</dbReference>
<feature type="active site" description="Proton donor/acceptor" evidence="7">
    <location>
        <position position="76"/>
    </location>
</feature>
<dbReference type="Proteomes" id="UP000255008">
    <property type="component" value="Unassembled WGS sequence"/>
</dbReference>
<comment type="caution">
    <text evidence="8">The sequence shown here is derived from an EMBL/GenBank/DDBJ whole genome shotgun (WGS) entry which is preliminary data.</text>
</comment>
<dbReference type="NCBIfam" id="TIGR00067">
    <property type="entry name" value="glut_race"/>
    <property type="match status" value="1"/>
</dbReference>
<organism evidence="8 9">
    <name type="scientific">Ralstonia mannitolilytica</name>
    <dbReference type="NCBI Taxonomy" id="105219"/>
    <lineage>
        <taxon>Bacteria</taxon>
        <taxon>Pseudomonadati</taxon>
        <taxon>Pseudomonadota</taxon>
        <taxon>Betaproteobacteria</taxon>
        <taxon>Burkholderiales</taxon>
        <taxon>Burkholderiaceae</taxon>
        <taxon>Ralstonia</taxon>
    </lineage>
</organism>
<feature type="binding site" evidence="7">
    <location>
        <begin position="77"/>
        <end position="78"/>
    </location>
    <ligand>
        <name>substrate</name>
    </ligand>
</feature>
<reference evidence="8 9" key="1">
    <citation type="submission" date="2018-06" db="EMBL/GenBank/DDBJ databases">
        <authorList>
            <consortium name="Pathogen Informatics"/>
            <person name="Doyle S."/>
        </authorList>
    </citation>
    <scope>NUCLEOTIDE SEQUENCE [LARGE SCALE GENOMIC DNA]</scope>
    <source>
        <strain evidence="8 9">NCTC10894</strain>
    </source>
</reference>
<feature type="active site" description="Proton donor/acceptor" evidence="7">
    <location>
        <position position="186"/>
    </location>
</feature>
<dbReference type="EMBL" id="UGVE01000001">
    <property type="protein sequence ID" value="SUD97003.1"/>
    <property type="molecule type" value="Genomic_DNA"/>
</dbReference>
<name>A0AAJ4ZKD0_9RALS</name>
<keyword evidence="3 7" id="KW-0133">Cell shape</keyword>
<dbReference type="Gene3D" id="3.40.50.1860">
    <property type="match status" value="2"/>
</dbReference>
<protein>
    <recommendedName>
        <fullName evidence="2 7">Glutamate racemase</fullName>
        <ecNumber evidence="2 7">5.1.1.3</ecNumber>
    </recommendedName>
</protein>
<dbReference type="PANTHER" id="PTHR21198:SF2">
    <property type="entry name" value="GLUTAMATE RACEMASE"/>
    <property type="match status" value="1"/>
</dbReference>
<evidence type="ECO:0000256" key="6">
    <source>
        <dbReference type="ARBA" id="ARBA00023316"/>
    </source>
</evidence>
<comment type="pathway">
    <text evidence="7">Cell wall biogenesis; peptidoglycan biosynthesis.</text>
</comment>
<dbReference type="Pfam" id="PF01177">
    <property type="entry name" value="Asp_Glu_race"/>
    <property type="match status" value="1"/>
</dbReference>
<dbReference type="GO" id="GO:0071555">
    <property type="term" value="P:cell wall organization"/>
    <property type="evidence" value="ECO:0007669"/>
    <property type="project" value="UniProtKB-KW"/>
</dbReference>
<dbReference type="GO" id="GO:0008881">
    <property type="term" value="F:glutamate racemase activity"/>
    <property type="evidence" value="ECO:0007669"/>
    <property type="project" value="UniProtKB-UniRule"/>
</dbReference>
<comment type="similarity">
    <text evidence="7">Belongs to the aspartate/glutamate racemases family.</text>
</comment>
<keyword evidence="4 7" id="KW-0573">Peptidoglycan synthesis</keyword>
<evidence type="ECO:0000256" key="7">
    <source>
        <dbReference type="HAMAP-Rule" id="MF_00258"/>
    </source>
</evidence>
<dbReference type="HAMAP" id="MF_00258">
    <property type="entry name" value="Glu_racemase"/>
    <property type="match status" value="1"/>
</dbReference>
<dbReference type="RefSeq" id="WP_062738414.1">
    <property type="nucleotide sequence ID" value="NZ_BAAAEC010000023.1"/>
</dbReference>
<evidence type="ECO:0000256" key="3">
    <source>
        <dbReference type="ARBA" id="ARBA00022960"/>
    </source>
</evidence>
<dbReference type="EC" id="5.1.1.3" evidence="2 7"/>
<dbReference type="GO" id="GO:0009252">
    <property type="term" value="P:peptidoglycan biosynthetic process"/>
    <property type="evidence" value="ECO:0007669"/>
    <property type="project" value="UniProtKB-UniRule"/>
</dbReference>
<feature type="binding site" evidence="7">
    <location>
        <begin position="45"/>
        <end position="46"/>
    </location>
    <ligand>
        <name>substrate</name>
    </ligand>
</feature>
<dbReference type="GO" id="GO:0008360">
    <property type="term" value="P:regulation of cell shape"/>
    <property type="evidence" value="ECO:0007669"/>
    <property type="project" value="UniProtKB-KW"/>
</dbReference>
<gene>
    <name evidence="8" type="primary">murI_1</name>
    <name evidence="7" type="synonym">murI</name>
    <name evidence="8" type="ORF">NCTC10894_01348</name>
</gene>
<sequence>MTTRAQAPVGVFDSGLGGLSVLRAIRAELPAESLLYLADSRHAPYGEKSPEYIADRTLRVCEWLVDQGCKALVIACNTATAQAVHVLREKLAVPVIGVEPGLKPAVATSKSRVVGVLATESTLRSEKFARLLAAASGDCQVLSQPGYGLVPLIERGDTHSPAVLELLQAYLQPMLDANADTLVLGCTHYPFLEDAIREIAGDRLTLIDTGHAVARHLGRTLAAAGLHASGRAASPRFMSTGDVLPLQAMVAALLGEAPMAQRVDIGDAPLTPAATSLASQAE</sequence>
<evidence type="ECO:0000256" key="5">
    <source>
        <dbReference type="ARBA" id="ARBA00023235"/>
    </source>
</evidence>